<dbReference type="InterPro" id="IPR023347">
    <property type="entry name" value="Lysozyme_dom_sf"/>
</dbReference>
<dbReference type="InterPro" id="IPR008964">
    <property type="entry name" value="Invasin/intimin_cell_adhesion"/>
</dbReference>
<evidence type="ECO:0000259" key="5">
    <source>
        <dbReference type="PROSITE" id="PS51781"/>
    </source>
</evidence>
<dbReference type="GO" id="GO:0031640">
    <property type="term" value="P:killing of cells of another organism"/>
    <property type="evidence" value="ECO:0007669"/>
    <property type="project" value="UniProtKB-KW"/>
</dbReference>
<accession>A0A9D1LX85</accession>
<evidence type="ECO:0000313" key="7">
    <source>
        <dbReference type="Proteomes" id="UP000824118"/>
    </source>
</evidence>
<dbReference type="Gene3D" id="1.10.530.40">
    <property type="match status" value="1"/>
</dbReference>
<dbReference type="PROSITE" id="PS51781">
    <property type="entry name" value="SH3B"/>
    <property type="match status" value="3"/>
</dbReference>
<evidence type="ECO:0000256" key="2">
    <source>
        <dbReference type="ARBA" id="ARBA00022638"/>
    </source>
</evidence>
<dbReference type="AlphaFoldDB" id="A0A9D1LX85"/>
<dbReference type="SUPFAM" id="SSF53955">
    <property type="entry name" value="Lysozyme-like"/>
    <property type="match status" value="1"/>
</dbReference>
<evidence type="ECO:0000256" key="4">
    <source>
        <dbReference type="SAM" id="MobiDB-lite"/>
    </source>
</evidence>
<dbReference type="GO" id="GO:0042742">
    <property type="term" value="P:defense response to bacterium"/>
    <property type="evidence" value="ECO:0007669"/>
    <property type="project" value="UniProtKB-KW"/>
</dbReference>
<dbReference type="Proteomes" id="UP000824118">
    <property type="component" value="Unassembled WGS sequence"/>
</dbReference>
<dbReference type="InterPro" id="IPR003646">
    <property type="entry name" value="SH3-like_bac-type"/>
</dbReference>
<reference evidence="6" key="1">
    <citation type="submission" date="2020-10" db="EMBL/GenBank/DDBJ databases">
        <authorList>
            <person name="Gilroy R."/>
        </authorList>
    </citation>
    <scope>NUCLEOTIDE SEQUENCE</scope>
    <source>
        <strain evidence="6">ChiGjej1B1-1684</strain>
    </source>
</reference>
<feature type="domain" description="SH3b" evidence="5">
    <location>
        <begin position="101"/>
        <end position="167"/>
    </location>
</feature>
<dbReference type="SMART" id="SM00287">
    <property type="entry name" value="SH3b"/>
    <property type="match status" value="3"/>
</dbReference>
<evidence type="ECO:0000313" key="6">
    <source>
        <dbReference type="EMBL" id="HIU49616.1"/>
    </source>
</evidence>
<reference evidence="6" key="2">
    <citation type="journal article" date="2021" name="PeerJ">
        <title>Extensive microbial diversity within the chicken gut microbiome revealed by metagenomics and culture.</title>
        <authorList>
            <person name="Gilroy R."/>
            <person name="Ravi A."/>
            <person name="Getino M."/>
            <person name="Pursley I."/>
            <person name="Horton D.L."/>
            <person name="Alikhan N.F."/>
            <person name="Baker D."/>
            <person name="Gharbi K."/>
            <person name="Hall N."/>
            <person name="Watson M."/>
            <person name="Adriaenssens E.M."/>
            <person name="Foster-Nyarko E."/>
            <person name="Jarju S."/>
            <person name="Secka A."/>
            <person name="Antonio M."/>
            <person name="Oren A."/>
            <person name="Chaudhuri R.R."/>
            <person name="La Ragione R."/>
            <person name="Hildebrand F."/>
            <person name="Pallen M.J."/>
        </authorList>
    </citation>
    <scope>NUCLEOTIDE SEQUENCE</scope>
    <source>
        <strain evidence="6">ChiGjej1B1-1684</strain>
    </source>
</reference>
<proteinExistence type="inferred from homology"/>
<name>A0A9D1LX85_9FIRM</name>
<dbReference type="GO" id="GO:0016998">
    <property type="term" value="P:cell wall macromolecule catabolic process"/>
    <property type="evidence" value="ECO:0007669"/>
    <property type="project" value="InterPro"/>
</dbReference>
<dbReference type="SUPFAM" id="SSF49373">
    <property type="entry name" value="Invasin/intimin cell-adhesion fragments"/>
    <property type="match status" value="2"/>
</dbReference>
<dbReference type="Gene3D" id="2.30.30.40">
    <property type="entry name" value="SH3 Domains"/>
    <property type="match status" value="3"/>
</dbReference>
<feature type="domain" description="SH3b" evidence="5">
    <location>
        <begin position="685"/>
        <end position="749"/>
    </location>
</feature>
<comment type="similarity">
    <text evidence="3">Belongs to the glycosyl hydrolase 24 family.</text>
</comment>
<keyword evidence="3" id="KW-0378">Hydrolase</keyword>
<keyword evidence="1 3" id="KW-0929">Antimicrobial</keyword>
<evidence type="ECO:0000256" key="1">
    <source>
        <dbReference type="ARBA" id="ARBA00022529"/>
    </source>
</evidence>
<dbReference type="InterPro" id="IPR023346">
    <property type="entry name" value="Lysozyme-like_dom_sf"/>
</dbReference>
<dbReference type="InterPro" id="IPR003343">
    <property type="entry name" value="Big_2"/>
</dbReference>
<comment type="caution">
    <text evidence="6">The sequence shown here is derived from an EMBL/GenBank/DDBJ whole genome shotgun (WGS) entry which is preliminary data.</text>
</comment>
<keyword evidence="3" id="KW-0326">Glycosidase</keyword>
<sequence>MRNLRYRLPISLISFLLAVTVLFSSLPYSVSAAESFQIYCTGSSVRVRDAASLSSNVLGYLDNDQAVTLLEDSYNSWAYIETSSGLKGYTSTRYLNKSEGSQVSMSGYATENINVYSDKSSGSQSVGSIKSGESVTVTDNSDCDWAKVQLSDGISGYVNQDLFIVELKKYEAPSFTPEETPNINSQITSNMYAGDFVLLENSVTLKEGETYLISPTLSTNYGASGLMYYNSSDNDVASVSSVGRITANSEGQAVITVTSPFSEKSQSMSITVEKDESNTEPTPEPTEETTESESSGGDFEILETAVSVYVGERYSVKVFGDTDLSWKSSNESVATVSGGTIYGKSSGEATITAYNGSYEKSFKVTVTTPSSGGSISHTYVEIPAGKSYMVSCSGSDAVWSSDNTSIAQVDCDPVGSSSYVYIEGQNPGTTVIRGKSSKGNVSCMVKVTEAAPQRFAYTSPNSGYSGGVMTFIAITGKEQQAVKFEVSMGGENFTVYADEKTENGGTIIWKGTKTLYSSGKYSVVTYSQNKRGEWETCSDGVTDAFVTSVDDPKTTVCEEHRTSDEVIALISNYEGFLSEVTIDSITGKDPTLGYGKVVGVGSSFYNHITKQEGLAYLYQTVNLGYYSKAVNNYLISNGVKFNQQQYDALVSMVYNLGSGVLYDSDVMDVLIYGSGSSGTGTPSVGDTGTINGTYVAFREGPSTNYNKMREFELGEKVTLLSGSTDDWYHVRDSYGTEGYVYASYVTFAVATGRDLNNVDEEAMKEVTLVYH</sequence>
<keyword evidence="2 3" id="KW-0081">Bacteriolytic enzyme</keyword>
<gene>
    <name evidence="6" type="ORF">IAD22_01195</name>
</gene>
<dbReference type="Pfam" id="PF02368">
    <property type="entry name" value="Big_2"/>
    <property type="match status" value="1"/>
</dbReference>
<dbReference type="GO" id="GO:0009253">
    <property type="term" value="P:peptidoglycan catabolic process"/>
    <property type="evidence" value="ECO:0007669"/>
    <property type="project" value="InterPro"/>
</dbReference>
<dbReference type="Pfam" id="PF00959">
    <property type="entry name" value="Phage_lysozyme"/>
    <property type="match status" value="1"/>
</dbReference>
<organism evidence="6 7">
    <name type="scientific">Candidatus Limousia pullorum</name>
    <dbReference type="NCBI Taxonomy" id="2840860"/>
    <lineage>
        <taxon>Bacteria</taxon>
        <taxon>Bacillati</taxon>
        <taxon>Bacillota</taxon>
        <taxon>Clostridia</taxon>
        <taxon>Eubacteriales</taxon>
        <taxon>Oscillospiraceae</taxon>
        <taxon>Oscillospiraceae incertae sedis</taxon>
        <taxon>Candidatus Limousia</taxon>
    </lineage>
</organism>
<feature type="region of interest" description="Disordered" evidence="4">
    <location>
        <begin position="264"/>
        <end position="298"/>
    </location>
</feature>
<dbReference type="EC" id="3.2.1.17" evidence="3"/>
<dbReference type="Gene3D" id="2.60.40.1080">
    <property type="match status" value="3"/>
</dbReference>
<evidence type="ECO:0000256" key="3">
    <source>
        <dbReference type="RuleBase" id="RU003788"/>
    </source>
</evidence>
<dbReference type="GO" id="GO:0003796">
    <property type="term" value="F:lysozyme activity"/>
    <property type="evidence" value="ECO:0007669"/>
    <property type="project" value="UniProtKB-EC"/>
</dbReference>
<protein>
    <recommendedName>
        <fullName evidence="3">Lysozyme</fullName>
        <ecNumber evidence="3">3.2.1.17</ecNumber>
    </recommendedName>
</protein>
<feature type="domain" description="SH3b" evidence="5">
    <location>
        <begin position="33"/>
        <end position="99"/>
    </location>
</feature>
<dbReference type="InterPro" id="IPR002196">
    <property type="entry name" value="Glyco_hydro_24"/>
</dbReference>
<dbReference type="EMBL" id="DVNG01000017">
    <property type="protein sequence ID" value="HIU49616.1"/>
    <property type="molecule type" value="Genomic_DNA"/>
</dbReference>
<dbReference type="SMART" id="SM00635">
    <property type="entry name" value="BID_2"/>
    <property type="match status" value="3"/>
</dbReference>
<dbReference type="Pfam" id="PF08239">
    <property type="entry name" value="SH3_3"/>
    <property type="match status" value="3"/>
</dbReference>
<comment type="catalytic activity">
    <reaction evidence="3">
        <text>Hydrolysis of (1-&gt;4)-beta-linkages between N-acetylmuramic acid and N-acetyl-D-glucosamine residues in a peptidoglycan and between N-acetyl-D-glucosamine residues in chitodextrins.</text>
        <dbReference type="EC" id="3.2.1.17"/>
    </reaction>
</comment>
<feature type="non-terminal residue" evidence="6">
    <location>
        <position position="771"/>
    </location>
</feature>